<evidence type="ECO:0000256" key="1">
    <source>
        <dbReference type="PROSITE-ProRule" id="PRU00464"/>
    </source>
</evidence>
<evidence type="ECO:0000259" key="2">
    <source>
        <dbReference type="PROSITE" id="PS51084"/>
    </source>
</evidence>
<name>A0ABS2GPG4_9BURK</name>
<comment type="caution">
    <text evidence="3">The sequence shown here is derived from an EMBL/GenBank/DDBJ whole genome shotgun (WGS) entry which is preliminary data.</text>
</comment>
<keyword evidence="4" id="KW-1185">Reference proteome</keyword>
<feature type="domain" description="HIT" evidence="2">
    <location>
        <begin position="3"/>
        <end position="104"/>
    </location>
</feature>
<gene>
    <name evidence="3" type="ORF">H5985_00395</name>
</gene>
<dbReference type="Pfam" id="PF01230">
    <property type="entry name" value="HIT"/>
    <property type="match status" value="1"/>
</dbReference>
<protein>
    <submittedName>
        <fullName evidence="3">HIT family protein</fullName>
    </submittedName>
</protein>
<dbReference type="EMBL" id="JACJKX010000001">
    <property type="protein sequence ID" value="MBM6927740.1"/>
    <property type="molecule type" value="Genomic_DNA"/>
</dbReference>
<proteinExistence type="predicted"/>
<dbReference type="InterPro" id="IPR011146">
    <property type="entry name" value="HIT-like"/>
</dbReference>
<evidence type="ECO:0000313" key="3">
    <source>
        <dbReference type="EMBL" id="MBM6927740.1"/>
    </source>
</evidence>
<organism evidence="3 4">
    <name type="scientific">Parasutterella secunda</name>
    <dbReference type="NCBI Taxonomy" id="626947"/>
    <lineage>
        <taxon>Bacteria</taxon>
        <taxon>Pseudomonadati</taxon>
        <taxon>Pseudomonadota</taxon>
        <taxon>Betaproteobacteria</taxon>
        <taxon>Burkholderiales</taxon>
        <taxon>Sutterellaceae</taxon>
        <taxon>Parasutterella</taxon>
    </lineage>
</organism>
<evidence type="ECO:0000313" key="4">
    <source>
        <dbReference type="Proteomes" id="UP000777002"/>
    </source>
</evidence>
<dbReference type="PIRSF" id="PIRSF000714">
    <property type="entry name" value="HIT"/>
    <property type="match status" value="1"/>
</dbReference>
<reference evidence="3 4" key="1">
    <citation type="journal article" date="2021" name="Sci. Rep.">
        <title>The distribution of antibiotic resistance genes in chicken gut microbiota commensals.</title>
        <authorList>
            <person name="Juricova H."/>
            <person name="Matiasovicova J."/>
            <person name="Kubasova T."/>
            <person name="Cejkova D."/>
            <person name="Rychlik I."/>
        </authorList>
    </citation>
    <scope>NUCLEOTIDE SEQUENCE [LARGE SCALE GENOMIC DNA]</scope>
    <source>
        <strain evidence="3 4">An562</strain>
    </source>
</reference>
<dbReference type="Proteomes" id="UP000777002">
    <property type="component" value="Unassembled WGS sequence"/>
</dbReference>
<feature type="short sequence motif" description="Histidine triad motif" evidence="1">
    <location>
        <begin position="89"/>
        <end position="93"/>
    </location>
</feature>
<dbReference type="PROSITE" id="PS51084">
    <property type="entry name" value="HIT_2"/>
    <property type="match status" value="1"/>
</dbReference>
<dbReference type="Gene3D" id="3.30.428.10">
    <property type="entry name" value="HIT-like"/>
    <property type="match status" value="1"/>
</dbReference>
<dbReference type="SUPFAM" id="SSF54197">
    <property type="entry name" value="HIT-like"/>
    <property type="match status" value="1"/>
</dbReference>
<dbReference type="InterPro" id="IPR036265">
    <property type="entry name" value="HIT-like_sf"/>
</dbReference>
<dbReference type="InterPro" id="IPR026026">
    <property type="entry name" value="HIT_Hint"/>
</dbReference>
<sequence>MIVNCVLCHPENENVIWKNEKLRVIQVHDHNFPGYFRVIWNEHVAEMSDLSEKDQQLLLWVLLIVEKVVREQMKPDKMNWAQFGNMVPHLHWHLIARYQDDSHFPESIWGPKQREVSDSRLQQLHTLAQHTAEQLAVVLQGLS</sequence>
<accession>A0ABS2GPG4</accession>